<evidence type="ECO:0000313" key="4">
    <source>
        <dbReference type="Proteomes" id="UP000182624"/>
    </source>
</evidence>
<dbReference type="AlphaFoldDB" id="A0A1I5XBW3"/>
<dbReference type="EMBL" id="FOXO01000030">
    <property type="protein sequence ID" value="SFQ29421.1"/>
    <property type="molecule type" value="Genomic_DNA"/>
</dbReference>
<accession>A0A1I5XBW3</accession>
<dbReference type="InterPro" id="IPR011047">
    <property type="entry name" value="Quinoprotein_ADH-like_sf"/>
</dbReference>
<evidence type="ECO:0000259" key="2">
    <source>
        <dbReference type="Pfam" id="PF11738"/>
    </source>
</evidence>
<reference evidence="4" key="1">
    <citation type="submission" date="2016-10" db="EMBL/GenBank/DDBJ databases">
        <authorList>
            <person name="Varghese N."/>
            <person name="Submissions S."/>
        </authorList>
    </citation>
    <scope>NUCLEOTIDE SEQUENCE [LARGE SCALE GENOMIC DNA]</scope>
    <source>
        <strain evidence="4">P18</strain>
    </source>
</reference>
<dbReference type="PROSITE" id="PS51257">
    <property type="entry name" value="PROKAR_LIPOPROTEIN"/>
    <property type="match status" value="1"/>
</dbReference>
<feature type="chain" id="PRO_5038704561" description="DUF3298 domain-containing protein" evidence="1">
    <location>
        <begin position="20"/>
        <end position="543"/>
    </location>
</feature>
<dbReference type="Gene3D" id="2.130.10.10">
    <property type="entry name" value="YVTN repeat-like/Quinoprotein amine dehydrogenase"/>
    <property type="match status" value="1"/>
</dbReference>
<dbReference type="InterPro" id="IPR037126">
    <property type="entry name" value="PdaC/RsiV-like_sf"/>
</dbReference>
<organism evidence="3 4">
    <name type="scientific">Butyrivibrio proteoclasticus</name>
    <dbReference type="NCBI Taxonomy" id="43305"/>
    <lineage>
        <taxon>Bacteria</taxon>
        <taxon>Bacillati</taxon>
        <taxon>Bacillota</taxon>
        <taxon>Clostridia</taxon>
        <taxon>Lachnospirales</taxon>
        <taxon>Lachnospiraceae</taxon>
        <taxon>Butyrivibrio</taxon>
    </lineage>
</organism>
<protein>
    <recommendedName>
        <fullName evidence="2">DUF3298 domain-containing protein</fullName>
    </recommendedName>
</protein>
<keyword evidence="4" id="KW-1185">Reference proteome</keyword>
<evidence type="ECO:0000313" key="3">
    <source>
        <dbReference type="EMBL" id="SFQ29421.1"/>
    </source>
</evidence>
<feature type="domain" description="DUF3298" evidence="2">
    <location>
        <begin position="192"/>
        <end position="267"/>
    </location>
</feature>
<dbReference type="InterPro" id="IPR021729">
    <property type="entry name" value="DUF3298"/>
</dbReference>
<dbReference type="Proteomes" id="UP000182624">
    <property type="component" value="Unassembled WGS sequence"/>
</dbReference>
<evidence type="ECO:0000256" key="1">
    <source>
        <dbReference type="SAM" id="SignalP"/>
    </source>
</evidence>
<dbReference type="Gene3D" id="3.90.640.20">
    <property type="entry name" value="Heat-shock cognate protein, ATPase"/>
    <property type="match status" value="1"/>
</dbReference>
<dbReference type="InterPro" id="IPR015943">
    <property type="entry name" value="WD40/YVTN_repeat-like_dom_sf"/>
</dbReference>
<dbReference type="Pfam" id="PF11738">
    <property type="entry name" value="DUF3298"/>
    <property type="match status" value="1"/>
</dbReference>
<dbReference type="RefSeq" id="WP_074890913.1">
    <property type="nucleotide sequence ID" value="NZ_FOXO01000030.1"/>
</dbReference>
<name>A0A1I5XBW3_9FIRM</name>
<gene>
    <name evidence="3" type="ORF">SAMN04487928_13025</name>
</gene>
<dbReference type="Gene3D" id="3.30.565.40">
    <property type="entry name" value="Fervidobacterium nodosum Rt17-B1 like"/>
    <property type="match status" value="1"/>
</dbReference>
<sequence>MKNKKAVAIVMLASIGLTACTNVGNTSDESGKAVTSEFVESGEVSEETAETSVNTGYPITLVNHAVTSSNEERELCTGSYTEIVLSDEYKEKYPKLAEYVASYNDNISYEIPERIAEYASWVLEDTFYEDAVYYDDNNVSVARIDDRLFSMEEQYESFSGGAHPNHGSASINIDPITGQMLRLDQVLNDSSILSEAIRTELERAYPGIMEEVDSFYYQGEDEDPDQFVQKLKDDTYTWIINAEGLRIHFSPYEIASYATGDLDIVLSVKDYPNLIQPAFQMSEAQDMTKIVTRTEAEPIKVEPKESEPIPDSVKIANPTWKSYKAEGVVAGTEHITLTKTKEEKTDFLDTEVWAEKHGFMQEGLTHEDENYFYSGVNEVSYGNTFQGLQIYDTSMEKMYYNFDLSELCDGPDYEEERVSAQNQFIRYATVVDNILYAELGHWGYASEEPWSSYIVAIDVNTNELLFRSEPLVANAGNFKVVGDTIICGYGFTAEPDYIYLLDRFTGEKYDSIPVNSAADQFQIVDDTLYVATYNTAYEFSIAQ</sequence>
<proteinExistence type="predicted"/>
<dbReference type="SUPFAM" id="SSF50998">
    <property type="entry name" value="Quinoprotein alcohol dehydrogenase-like"/>
    <property type="match status" value="1"/>
</dbReference>
<feature type="signal peptide" evidence="1">
    <location>
        <begin position="1"/>
        <end position="19"/>
    </location>
</feature>
<keyword evidence="1" id="KW-0732">Signal</keyword>